<dbReference type="GO" id="GO:0051301">
    <property type="term" value="P:cell division"/>
    <property type="evidence" value="ECO:0007669"/>
    <property type="project" value="UniProtKB-KW"/>
</dbReference>
<keyword evidence="7" id="KW-0132">Cell division</keyword>
<dbReference type="AlphaFoldDB" id="T1JBF3"/>
<dbReference type="InterPro" id="IPR016130">
    <property type="entry name" value="Tyr_Pase_AS"/>
</dbReference>
<dbReference type="HOGENOM" id="CLU_017787_2_2_1"/>
<evidence type="ECO:0000313" key="20">
    <source>
        <dbReference type="EnsemblMetazoa" id="SMAR011097-PA"/>
    </source>
</evidence>
<evidence type="ECO:0000256" key="7">
    <source>
        <dbReference type="ARBA" id="ARBA00022618"/>
    </source>
</evidence>
<dbReference type="InterPro" id="IPR020422">
    <property type="entry name" value="TYR_PHOSPHATASE_DUAL_dom"/>
</dbReference>
<evidence type="ECO:0000256" key="12">
    <source>
        <dbReference type="ARBA" id="ARBA00023273"/>
    </source>
</evidence>
<keyword evidence="13" id="KW-0131">Cell cycle</keyword>
<dbReference type="Proteomes" id="UP000014500">
    <property type="component" value="Unassembled WGS sequence"/>
</dbReference>
<dbReference type="GO" id="GO:0005634">
    <property type="term" value="C:nucleus"/>
    <property type="evidence" value="ECO:0007669"/>
    <property type="project" value="UniProtKB-SubCell"/>
</dbReference>
<dbReference type="InterPro" id="IPR050561">
    <property type="entry name" value="PTP"/>
</dbReference>
<dbReference type="PROSITE" id="PS50054">
    <property type="entry name" value="TYR_PHOSPHATASE_DUAL"/>
    <property type="match status" value="1"/>
</dbReference>
<evidence type="ECO:0000256" key="11">
    <source>
        <dbReference type="ARBA" id="ARBA00023242"/>
    </source>
</evidence>
<dbReference type="Gene3D" id="3.90.190.10">
    <property type="entry name" value="Protein tyrosine phosphatase superfamily"/>
    <property type="match status" value="2"/>
</dbReference>
<comment type="catalytic activity">
    <reaction evidence="16">
        <text>O-phospho-L-threonyl-[protein] + H2O = L-threonyl-[protein] + phosphate</text>
        <dbReference type="Rhea" id="RHEA:47004"/>
        <dbReference type="Rhea" id="RHEA-COMP:11060"/>
        <dbReference type="Rhea" id="RHEA-COMP:11605"/>
        <dbReference type="ChEBI" id="CHEBI:15377"/>
        <dbReference type="ChEBI" id="CHEBI:30013"/>
        <dbReference type="ChEBI" id="CHEBI:43474"/>
        <dbReference type="ChEBI" id="CHEBI:61977"/>
        <dbReference type="EC" id="3.1.3.16"/>
    </reaction>
</comment>
<comment type="similarity">
    <text evidence="4">Belongs to the protein-tyrosine phosphatase family. Non-receptor class CDC14 subfamily.</text>
</comment>
<evidence type="ECO:0000259" key="19">
    <source>
        <dbReference type="PROSITE" id="PS50056"/>
    </source>
</evidence>
<dbReference type="eggNOG" id="KOG1720">
    <property type="taxonomic scope" value="Eukaryota"/>
</dbReference>
<keyword evidence="11" id="KW-0539">Nucleus</keyword>
<dbReference type="GO" id="GO:0060091">
    <property type="term" value="C:kinocilium"/>
    <property type="evidence" value="ECO:0007669"/>
    <property type="project" value="UniProtKB-SubCell"/>
</dbReference>
<keyword evidence="9" id="KW-0904">Protein phosphatase</keyword>
<dbReference type="FunFam" id="3.90.190.10:FF:000032">
    <property type="entry name" value="dual specificity protein phosphatase CDC14A isoform X1"/>
    <property type="match status" value="1"/>
</dbReference>
<evidence type="ECO:0000313" key="21">
    <source>
        <dbReference type="Proteomes" id="UP000014500"/>
    </source>
</evidence>
<evidence type="ECO:0000256" key="6">
    <source>
        <dbReference type="ARBA" id="ARBA00022553"/>
    </source>
</evidence>
<evidence type="ECO:0000256" key="3">
    <source>
        <dbReference type="ARBA" id="ARBA00004647"/>
    </source>
</evidence>
<dbReference type="CDD" id="cd17657">
    <property type="entry name" value="CDC14_N"/>
    <property type="match status" value="1"/>
</dbReference>
<dbReference type="GO" id="GO:0004722">
    <property type="term" value="F:protein serine/threonine phosphatase activity"/>
    <property type="evidence" value="ECO:0007669"/>
    <property type="project" value="UniProtKB-EC"/>
</dbReference>
<dbReference type="Pfam" id="PF22785">
    <property type="entry name" value="Tc-R-P"/>
    <property type="match status" value="1"/>
</dbReference>
<comment type="catalytic activity">
    <reaction evidence="15">
        <text>O-phospho-L-seryl-[protein] + H2O = L-seryl-[protein] + phosphate</text>
        <dbReference type="Rhea" id="RHEA:20629"/>
        <dbReference type="Rhea" id="RHEA-COMP:9863"/>
        <dbReference type="Rhea" id="RHEA-COMP:11604"/>
        <dbReference type="ChEBI" id="CHEBI:15377"/>
        <dbReference type="ChEBI" id="CHEBI:29999"/>
        <dbReference type="ChEBI" id="CHEBI:43474"/>
        <dbReference type="ChEBI" id="CHEBI:83421"/>
        <dbReference type="EC" id="3.1.3.16"/>
    </reaction>
</comment>
<protein>
    <submittedName>
        <fullName evidence="20">Uncharacterized protein</fullName>
    </submittedName>
</protein>
<proteinExistence type="inferred from homology"/>
<sequence length="511" mass="57832">MEDNNDIVVCAAEIIKDRLNFATLRTSAKPKSTPNTHYFSIDQELVYENFYADFGPLNLAMLYRYCTRLNKKLKSFNLGKKKIVHYTTMDSKKRVNAAFLVASYAIIYLKKTPTEVYRPLIGDTHPPFLPFRDASFGPCSYNLNLLDCLNAVYKAIQNNFFNFDVFDVDEYEYYEQVENGDLNWIIPNKFLAFCGPHPKSKIENGYPLHAPEAYIPYFKKHNVSTIVRLNEKLYDAQRFINAGFSHKDLFFVDGSTPSDAIMRQFLEIAETAKGAIAVHCKAGLGRTGTLIACYIMKHYRFTAAESIAWIRVTRPGSVIGYQQHWLEEKQAYLWLQGDVCRSQVGTKTVINNNSVVTRGQTSTLLRDTSSRVSRILNKVDSIRLDDTRTANGSDTNANVEDCNISQGDRLNQIKAMRKHPRSATSGSPTIPDGTKEVLHMRTKTQPFRSSSSSHTTSPLKSKFKIQTTPAIIRPPPKSVNDMTSPSVSKSTRTTDVTPSIFKRTTRASMLR</sequence>
<dbReference type="SUPFAM" id="SSF52799">
    <property type="entry name" value="(Phosphotyrosine protein) phosphatases II"/>
    <property type="match status" value="2"/>
</dbReference>
<evidence type="ECO:0000256" key="17">
    <source>
        <dbReference type="SAM" id="MobiDB-lite"/>
    </source>
</evidence>
<dbReference type="PhylomeDB" id="T1JBF3"/>
<evidence type="ECO:0000256" key="13">
    <source>
        <dbReference type="ARBA" id="ARBA00023306"/>
    </source>
</evidence>
<keyword evidence="6" id="KW-0597">Phosphoprotein</keyword>
<dbReference type="GO" id="GO:0000922">
    <property type="term" value="C:spindle pole"/>
    <property type="evidence" value="ECO:0007669"/>
    <property type="project" value="UniProtKB-SubCell"/>
</dbReference>
<dbReference type="EMBL" id="JH432010">
    <property type="status" value="NOT_ANNOTATED_CDS"/>
    <property type="molecule type" value="Genomic_DNA"/>
</dbReference>
<dbReference type="STRING" id="126957.T1JBF3"/>
<evidence type="ECO:0000256" key="5">
    <source>
        <dbReference type="ARBA" id="ARBA00022490"/>
    </source>
</evidence>
<dbReference type="GO" id="GO:0005813">
    <property type="term" value="C:centrosome"/>
    <property type="evidence" value="ECO:0007669"/>
    <property type="project" value="UniProtKB-SubCell"/>
</dbReference>
<evidence type="ECO:0000256" key="1">
    <source>
        <dbReference type="ARBA" id="ARBA00004123"/>
    </source>
</evidence>
<evidence type="ECO:0000256" key="16">
    <source>
        <dbReference type="ARBA" id="ARBA00048336"/>
    </source>
</evidence>
<dbReference type="FunFam" id="3.90.190.10:FF:000006">
    <property type="entry name" value="Dual specificity protein phosphatase CDC14B"/>
    <property type="match status" value="1"/>
</dbReference>
<feature type="region of interest" description="Disordered" evidence="17">
    <location>
        <begin position="442"/>
        <end position="511"/>
    </location>
</feature>
<evidence type="ECO:0000256" key="14">
    <source>
        <dbReference type="ARBA" id="ARBA00037822"/>
    </source>
</evidence>
<feature type="compositionally biased region" description="Polar residues" evidence="17">
    <location>
        <begin position="480"/>
        <end position="497"/>
    </location>
</feature>
<dbReference type="GO" id="GO:0050877">
    <property type="term" value="P:nervous system process"/>
    <property type="evidence" value="ECO:0007669"/>
    <property type="project" value="UniProtKB-ARBA"/>
</dbReference>
<evidence type="ECO:0000256" key="10">
    <source>
        <dbReference type="ARBA" id="ARBA00023212"/>
    </source>
</evidence>
<evidence type="ECO:0000256" key="4">
    <source>
        <dbReference type="ARBA" id="ARBA00007315"/>
    </source>
</evidence>
<reference evidence="21" key="1">
    <citation type="submission" date="2011-05" db="EMBL/GenBank/DDBJ databases">
        <authorList>
            <person name="Richards S.R."/>
            <person name="Qu J."/>
            <person name="Jiang H."/>
            <person name="Jhangiani S.N."/>
            <person name="Agravi P."/>
            <person name="Goodspeed R."/>
            <person name="Gross S."/>
            <person name="Mandapat C."/>
            <person name="Jackson L."/>
            <person name="Mathew T."/>
            <person name="Pu L."/>
            <person name="Thornton R."/>
            <person name="Saada N."/>
            <person name="Wilczek-Boney K.B."/>
            <person name="Lee S."/>
            <person name="Kovar C."/>
            <person name="Wu Y."/>
            <person name="Scherer S.E."/>
            <person name="Worley K.C."/>
            <person name="Muzny D.M."/>
            <person name="Gibbs R."/>
        </authorList>
    </citation>
    <scope>NUCLEOTIDE SEQUENCE</scope>
    <source>
        <strain evidence="21">Brora</strain>
    </source>
</reference>
<dbReference type="InterPro" id="IPR000387">
    <property type="entry name" value="Tyr_Pase_dom"/>
</dbReference>
<keyword evidence="10" id="KW-0206">Cytoskeleton</keyword>
<evidence type="ECO:0000256" key="9">
    <source>
        <dbReference type="ARBA" id="ARBA00022912"/>
    </source>
</evidence>
<dbReference type="InterPro" id="IPR029260">
    <property type="entry name" value="DSPn"/>
</dbReference>
<dbReference type="EnsemblMetazoa" id="SMAR011097-RA">
    <property type="protein sequence ID" value="SMAR011097-PA"/>
    <property type="gene ID" value="SMAR011097"/>
</dbReference>
<evidence type="ECO:0000256" key="15">
    <source>
        <dbReference type="ARBA" id="ARBA00047761"/>
    </source>
</evidence>
<keyword evidence="8" id="KW-0378">Hydrolase</keyword>
<dbReference type="PROSITE" id="PS00383">
    <property type="entry name" value="TYR_PHOSPHATASE_1"/>
    <property type="match status" value="1"/>
</dbReference>
<feature type="region of interest" description="Disordered" evidence="17">
    <location>
        <begin position="415"/>
        <end position="434"/>
    </location>
</feature>
<feature type="domain" description="Tyrosine specific protein phosphatases" evidence="19">
    <location>
        <begin position="263"/>
        <end position="325"/>
    </location>
</feature>
<name>T1JBF3_STRMM</name>
<evidence type="ECO:0000256" key="8">
    <source>
        <dbReference type="ARBA" id="ARBA00022801"/>
    </source>
</evidence>
<dbReference type="OMA" id="FMISAYA"/>
<dbReference type="PROSITE" id="PS50056">
    <property type="entry name" value="TYR_PHOSPHATASE_2"/>
    <property type="match status" value="1"/>
</dbReference>
<dbReference type="PANTHER" id="PTHR23339">
    <property type="entry name" value="TYROSINE SPECIFIC PROTEIN PHOSPHATASE AND DUAL SPECIFICITY PROTEIN PHOSPHATASE"/>
    <property type="match status" value="1"/>
</dbReference>
<evidence type="ECO:0000259" key="18">
    <source>
        <dbReference type="PROSITE" id="PS50054"/>
    </source>
</evidence>
<keyword evidence="21" id="KW-1185">Reference proteome</keyword>
<dbReference type="InterPro" id="IPR044506">
    <property type="entry name" value="CDC14_C"/>
</dbReference>
<organism evidence="20 21">
    <name type="scientific">Strigamia maritima</name>
    <name type="common">European centipede</name>
    <name type="synonym">Geophilus maritimus</name>
    <dbReference type="NCBI Taxonomy" id="126957"/>
    <lineage>
        <taxon>Eukaryota</taxon>
        <taxon>Metazoa</taxon>
        <taxon>Ecdysozoa</taxon>
        <taxon>Arthropoda</taxon>
        <taxon>Myriapoda</taxon>
        <taxon>Chilopoda</taxon>
        <taxon>Pleurostigmophora</taxon>
        <taxon>Geophilomorpha</taxon>
        <taxon>Linotaeniidae</taxon>
        <taxon>Strigamia</taxon>
    </lineage>
</organism>
<accession>T1JBF3</accession>
<dbReference type="Pfam" id="PF14671">
    <property type="entry name" value="DSPn"/>
    <property type="match status" value="1"/>
</dbReference>
<keyword evidence="5" id="KW-0963">Cytoplasm</keyword>
<keyword evidence="12" id="KW-0966">Cell projection</keyword>
<reference evidence="20" key="2">
    <citation type="submission" date="2015-02" db="UniProtKB">
        <authorList>
            <consortium name="EnsemblMetazoa"/>
        </authorList>
    </citation>
    <scope>IDENTIFICATION</scope>
</reference>
<dbReference type="SMART" id="SM00195">
    <property type="entry name" value="DSPc"/>
    <property type="match status" value="1"/>
</dbReference>
<dbReference type="InterPro" id="IPR029021">
    <property type="entry name" value="Prot-tyrosine_phosphatase-like"/>
</dbReference>
<evidence type="ECO:0000256" key="2">
    <source>
        <dbReference type="ARBA" id="ARBA00004300"/>
    </source>
</evidence>
<dbReference type="CDD" id="cd14499">
    <property type="entry name" value="CDC14_C"/>
    <property type="match status" value="1"/>
</dbReference>
<feature type="domain" description="Tyrosine-protein phosphatase" evidence="18">
    <location>
        <begin position="180"/>
        <end position="338"/>
    </location>
</feature>
<comment type="subcellular location">
    <subcellularLocation>
        <location evidence="14">Cell projection</location>
        <location evidence="14">Kinocilium</location>
    </subcellularLocation>
    <subcellularLocation>
        <location evidence="2">Cytoplasm</location>
        <location evidence="2">Cytoskeleton</location>
        <location evidence="2">Microtubule organizing center</location>
        <location evidence="2">Centrosome</location>
    </subcellularLocation>
    <subcellularLocation>
        <location evidence="3">Cytoplasm</location>
        <location evidence="3">Cytoskeleton</location>
        <location evidence="3">Spindle pole</location>
    </subcellularLocation>
    <subcellularLocation>
        <location evidence="1">Nucleus</location>
    </subcellularLocation>
</comment>